<evidence type="ECO:0000256" key="19">
    <source>
        <dbReference type="ARBA" id="ARBA00043747"/>
    </source>
</evidence>
<reference evidence="27" key="3">
    <citation type="submission" date="2025-09" db="UniProtKB">
        <authorList>
            <consortium name="Ensembl"/>
        </authorList>
    </citation>
    <scope>IDENTIFICATION</scope>
</reference>
<feature type="disulfide bond" evidence="25">
    <location>
        <begin position="266"/>
        <end position="280"/>
    </location>
</feature>
<keyword evidence="8" id="KW-0378">Hydrolase</keyword>
<dbReference type="GO" id="GO:0003993">
    <property type="term" value="F:acid phosphatase activity"/>
    <property type="evidence" value="ECO:0007669"/>
    <property type="project" value="TreeGrafter"/>
</dbReference>
<dbReference type="GO" id="GO:0052745">
    <property type="term" value="F:inositol phosphate phosphatase activity"/>
    <property type="evidence" value="ECO:0007669"/>
    <property type="project" value="TreeGrafter"/>
</dbReference>
<evidence type="ECO:0000256" key="20">
    <source>
        <dbReference type="ARBA" id="ARBA00043757"/>
    </source>
</evidence>
<dbReference type="EC" id="3.1.3.62" evidence="4"/>
<evidence type="ECO:0000313" key="28">
    <source>
        <dbReference type="Proteomes" id="UP000694680"/>
    </source>
</evidence>
<evidence type="ECO:0000256" key="22">
    <source>
        <dbReference type="ARBA" id="ARBA00043801"/>
    </source>
</evidence>
<feature type="chain" id="PRO_5034925169" description="Multiple inositol polyphosphate phosphatase 1" evidence="26">
    <location>
        <begin position="17"/>
        <end position="463"/>
    </location>
</feature>
<comment type="catalytic activity">
    <reaction evidence="14">
        <text>1D-myo-inositol 1,2-bisphosphate + H2O = 1D-myo-inositol 2-phosphate + phosphate</text>
        <dbReference type="Rhea" id="RHEA:77135"/>
        <dbReference type="ChEBI" id="CHEBI:15377"/>
        <dbReference type="ChEBI" id="CHEBI:43474"/>
        <dbReference type="ChEBI" id="CHEBI:84142"/>
        <dbReference type="ChEBI" id="CHEBI:195539"/>
        <dbReference type="EC" id="3.1.3.62"/>
    </reaction>
    <physiologicalReaction direction="left-to-right" evidence="14">
        <dbReference type="Rhea" id="RHEA:77136"/>
    </physiologicalReaction>
</comment>
<evidence type="ECO:0000256" key="7">
    <source>
        <dbReference type="ARBA" id="ARBA00022729"/>
    </source>
</evidence>
<dbReference type="CDD" id="cd07061">
    <property type="entry name" value="HP_HAP_like"/>
    <property type="match status" value="1"/>
</dbReference>
<sequence>MSKIFVFLFILSGCLLDYVTLEVETSIPSIVKYFNTKGRYEDVNLYLRDDVLAVNSSVLQTQCEPIHLTAIIRHGTRYPTTKKIKEMKQLYRIILHSNATEDHDWLREIQTQWKMWYTEDMDGRLVQKGVDDLKHLAVRFSKMFPSLISEENLRGGLFQFTTSSKHRCVNSTMSFKAGLTELTFNPLLSPLYLEIPHTVNDTLMRFFHECDRLKQEVDNNSSAVREVDQFKNGPEMKRVYQRITDLLGVPHSLITHDLAEAAFDLCGYEFTIKEVNSPWCQLFTEEDAKVMEYASDLREFWKRGYGHEINSRASCVLLRDVFERLDREKSIQTTATVQVGHADTLLPLLTLLGFFKDTEALTSVNYASQANRAFRTSHMMPYAANFLFVLYKCGRDDLRLQILLNEKPVTLPGSTNQQDTMPLYEDFKELCKDLLQGCDFKTECHSNEPIDLFLPNKLNQTSC</sequence>
<name>A0A8C5I1E5_GOUWI</name>
<reference evidence="27" key="1">
    <citation type="submission" date="2020-06" db="EMBL/GenBank/DDBJ databases">
        <authorList>
            <consortium name="Wellcome Sanger Institute Data Sharing"/>
        </authorList>
    </citation>
    <scope>NUCLEOTIDE SEQUENCE [LARGE SCALE GENOMIC DNA]</scope>
</reference>
<comment type="catalytic activity">
    <reaction evidence="13">
        <text>1D-myo-inositol 1,2,4,5,6-pentakisphosphate + H2O = 1D-myo-inositol 1,2,5,6-tetrakisphosphate + phosphate</text>
        <dbReference type="Rhea" id="RHEA:77115"/>
        <dbReference type="ChEBI" id="CHEBI:15377"/>
        <dbReference type="ChEBI" id="CHEBI:43474"/>
        <dbReference type="ChEBI" id="CHEBI:57798"/>
        <dbReference type="ChEBI" id="CHEBI:195535"/>
        <dbReference type="EC" id="3.1.3.62"/>
    </reaction>
    <physiologicalReaction direction="left-to-right" evidence="13">
        <dbReference type="Rhea" id="RHEA:77116"/>
    </physiologicalReaction>
</comment>
<evidence type="ECO:0000256" key="26">
    <source>
        <dbReference type="SAM" id="SignalP"/>
    </source>
</evidence>
<dbReference type="Proteomes" id="UP000694680">
    <property type="component" value="Chromosome 15"/>
</dbReference>
<dbReference type="GO" id="GO:0005886">
    <property type="term" value="C:plasma membrane"/>
    <property type="evidence" value="ECO:0007669"/>
    <property type="project" value="UniProtKB-SubCell"/>
</dbReference>
<protein>
    <recommendedName>
        <fullName evidence="5">Multiple inositol polyphosphate phosphatase 1</fullName>
        <ecNumber evidence="4">3.1.3.62</ecNumber>
        <ecNumber evidence="3">3.1.3.80</ecNumber>
    </recommendedName>
    <alternativeName>
        <fullName evidence="11">2,3-bisphosphoglycerate 3-phosphatase</fullName>
    </alternativeName>
</protein>
<evidence type="ECO:0000256" key="13">
    <source>
        <dbReference type="ARBA" id="ARBA00043671"/>
    </source>
</evidence>
<comment type="catalytic activity">
    <reaction evidence="22">
        <text>1D-myo-inositol 2,3-bisphosphate + H2O = 1D-myo-inositol 2-phosphate + phosphate</text>
        <dbReference type="Rhea" id="RHEA:77139"/>
        <dbReference type="ChEBI" id="CHEBI:15377"/>
        <dbReference type="ChEBI" id="CHEBI:43474"/>
        <dbReference type="ChEBI" id="CHEBI:84142"/>
        <dbReference type="ChEBI" id="CHEBI:195538"/>
    </reaction>
    <physiologicalReaction direction="left-to-right" evidence="22">
        <dbReference type="Rhea" id="RHEA:77140"/>
    </physiologicalReaction>
</comment>
<evidence type="ECO:0000256" key="6">
    <source>
        <dbReference type="ARBA" id="ARBA00022475"/>
    </source>
</evidence>
<dbReference type="SUPFAM" id="SSF53254">
    <property type="entry name" value="Phosphoglycerate mutase-like"/>
    <property type="match status" value="1"/>
</dbReference>
<comment type="catalytic activity">
    <reaction evidence="15">
        <text>1D-myo-inositol hexakisphosphate + H2O = 1D-myo-inositol 1,2,4,5,6-pentakisphosphate + phosphate</text>
        <dbReference type="Rhea" id="RHEA:16989"/>
        <dbReference type="ChEBI" id="CHEBI:15377"/>
        <dbReference type="ChEBI" id="CHEBI:43474"/>
        <dbReference type="ChEBI" id="CHEBI:57798"/>
        <dbReference type="ChEBI" id="CHEBI:58130"/>
        <dbReference type="EC" id="3.1.3.62"/>
    </reaction>
    <physiologicalReaction direction="left-to-right" evidence="15">
        <dbReference type="Rhea" id="RHEA:16990"/>
    </physiologicalReaction>
</comment>
<dbReference type="Ensembl" id="ENSGWIT00000057328.1">
    <property type="protein sequence ID" value="ENSGWIP00000053154.1"/>
    <property type="gene ID" value="ENSGWIG00000025579.1"/>
</dbReference>
<evidence type="ECO:0000256" key="8">
    <source>
        <dbReference type="ARBA" id="ARBA00022801"/>
    </source>
</evidence>
<evidence type="ECO:0000256" key="17">
    <source>
        <dbReference type="ARBA" id="ARBA00043739"/>
    </source>
</evidence>
<evidence type="ECO:0000256" key="23">
    <source>
        <dbReference type="ARBA" id="ARBA00043829"/>
    </source>
</evidence>
<dbReference type="Pfam" id="PF00328">
    <property type="entry name" value="His_Phos_2"/>
    <property type="match status" value="1"/>
</dbReference>
<comment type="catalytic activity">
    <reaction evidence="23">
        <text>1D-myo-inositol 1,4,5,6-tetrakisphosphate + H2O = 1D-myo-inositol 1,4,5-trisphosphate + phosphate</text>
        <dbReference type="Rhea" id="RHEA:77147"/>
        <dbReference type="ChEBI" id="CHEBI:15377"/>
        <dbReference type="ChEBI" id="CHEBI:43474"/>
        <dbReference type="ChEBI" id="CHEBI:57627"/>
        <dbReference type="ChEBI" id="CHEBI:203600"/>
    </reaction>
    <physiologicalReaction direction="left-to-right" evidence="23">
        <dbReference type="Rhea" id="RHEA:77148"/>
    </physiologicalReaction>
</comment>
<evidence type="ECO:0000256" key="14">
    <source>
        <dbReference type="ARBA" id="ARBA00043674"/>
    </source>
</evidence>
<keyword evidence="7 26" id="KW-0732">Signal</keyword>
<feature type="signal peptide" evidence="26">
    <location>
        <begin position="1"/>
        <end position="16"/>
    </location>
</feature>
<keyword evidence="10" id="KW-0325">Glycoprotein</keyword>
<evidence type="ECO:0000256" key="10">
    <source>
        <dbReference type="ARBA" id="ARBA00023180"/>
    </source>
</evidence>
<comment type="catalytic activity">
    <reaction evidence="21">
        <text>1D-myo-inositol 1,3,4,5,6-pentakisphosphate + H2O = 1D-myo-inositol 1,4,5,6-tetrakisphosphate + phosphate</text>
        <dbReference type="Rhea" id="RHEA:77143"/>
        <dbReference type="ChEBI" id="CHEBI:15377"/>
        <dbReference type="ChEBI" id="CHEBI:43474"/>
        <dbReference type="ChEBI" id="CHEBI:57627"/>
        <dbReference type="ChEBI" id="CHEBI:57733"/>
    </reaction>
    <physiologicalReaction direction="left-to-right" evidence="21">
        <dbReference type="Rhea" id="RHEA:77144"/>
    </physiologicalReaction>
</comment>
<dbReference type="PIRSF" id="PIRSF000894">
    <property type="entry name" value="Acid_phosphatase"/>
    <property type="match status" value="1"/>
</dbReference>
<dbReference type="EC" id="3.1.3.80" evidence="3"/>
<comment type="catalytic activity">
    <reaction evidence="20">
        <text>1D-myo-inositol 1,2,3,5,6-pentakisphosphate + H2O = 1D-myo-inositol 1,2,3,6-tetrakisphosphate + phosphate</text>
        <dbReference type="Rhea" id="RHEA:77111"/>
        <dbReference type="ChEBI" id="CHEBI:15377"/>
        <dbReference type="ChEBI" id="CHEBI:43474"/>
        <dbReference type="ChEBI" id="CHEBI:58747"/>
        <dbReference type="ChEBI" id="CHEBI:195534"/>
    </reaction>
    <physiologicalReaction direction="left-to-right" evidence="20">
        <dbReference type="Rhea" id="RHEA:77112"/>
    </physiologicalReaction>
</comment>
<evidence type="ECO:0000256" key="11">
    <source>
        <dbReference type="ARBA" id="ARBA00031642"/>
    </source>
</evidence>
<dbReference type="InterPro" id="IPR000560">
    <property type="entry name" value="His_Pase_clade-2"/>
</dbReference>
<evidence type="ECO:0000256" key="18">
    <source>
        <dbReference type="ARBA" id="ARBA00043746"/>
    </source>
</evidence>
<keyword evidence="6" id="KW-1003">Cell membrane</keyword>
<evidence type="ECO:0000256" key="24">
    <source>
        <dbReference type="ARBA" id="ARBA00043832"/>
    </source>
</evidence>
<evidence type="ECO:0000256" key="12">
    <source>
        <dbReference type="ARBA" id="ARBA00043668"/>
    </source>
</evidence>
<evidence type="ECO:0000256" key="3">
    <source>
        <dbReference type="ARBA" id="ARBA00012976"/>
    </source>
</evidence>
<comment type="catalytic activity">
    <reaction evidence="24">
        <text>(2R)-2,3-bisphosphoglycerate + H2O = (2R)-2-phosphoglycerate + phosphate</text>
        <dbReference type="Rhea" id="RHEA:27381"/>
        <dbReference type="ChEBI" id="CHEBI:15377"/>
        <dbReference type="ChEBI" id="CHEBI:43474"/>
        <dbReference type="ChEBI" id="CHEBI:58248"/>
        <dbReference type="ChEBI" id="CHEBI:58289"/>
        <dbReference type="EC" id="3.1.3.80"/>
    </reaction>
    <physiologicalReaction direction="left-to-right" evidence="24">
        <dbReference type="Rhea" id="RHEA:27382"/>
    </physiologicalReaction>
</comment>
<comment type="similarity">
    <text evidence="2">Belongs to the histidine acid phosphatase family. MINPP1 subfamily.</text>
</comment>
<gene>
    <name evidence="27" type="primary">LOC114476924</name>
</gene>
<evidence type="ECO:0000256" key="25">
    <source>
        <dbReference type="PIRSR" id="PIRSR000894-2"/>
    </source>
</evidence>
<evidence type="ECO:0000256" key="1">
    <source>
        <dbReference type="ARBA" id="ARBA00004236"/>
    </source>
</evidence>
<reference evidence="27" key="2">
    <citation type="submission" date="2025-08" db="UniProtKB">
        <authorList>
            <consortium name="Ensembl"/>
        </authorList>
    </citation>
    <scope>IDENTIFICATION</scope>
</reference>
<evidence type="ECO:0000256" key="21">
    <source>
        <dbReference type="ARBA" id="ARBA00043762"/>
    </source>
</evidence>
<evidence type="ECO:0000256" key="5">
    <source>
        <dbReference type="ARBA" id="ARBA00018097"/>
    </source>
</evidence>
<evidence type="ECO:0000256" key="15">
    <source>
        <dbReference type="ARBA" id="ARBA00043691"/>
    </source>
</evidence>
<dbReference type="AlphaFoldDB" id="A0A8C5I1E5"/>
<dbReference type="InterPro" id="IPR016274">
    <property type="entry name" value="Histidine_acid_Pase_euk"/>
</dbReference>
<comment type="catalytic activity">
    <reaction evidence="19">
        <text>1D-myo-inositol 1,2,6-trisphosphate + H2O = 1D-myo-inositol 1,2-bisphosphate + phosphate</text>
        <dbReference type="Rhea" id="RHEA:77131"/>
        <dbReference type="ChEBI" id="CHEBI:15377"/>
        <dbReference type="ChEBI" id="CHEBI:43474"/>
        <dbReference type="ChEBI" id="CHEBI:195537"/>
        <dbReference type="ChEBI" id="CHEBI:195539"/>
        <dbReference type="EC" id="3.1.3.62"/>
    </reaction>
    <physiologicalReaction direction="left-to-right" evidence="19">
        <dbReference type="Rhea" id="RHEA:77132"/>
    </physiologicalReaction>
</comment>
<organism evidence="27 28">
    <name type="scientific">Gouania willdenowi</name>
    <name type="common">Blunt-snouted clingfish</name>
    <name type="synonym">Lepadogaster willdenowi</name>
    <dbReference type="NCBI Taxonomy" id="441366"/>
    <lineage>
        <taxon>Eukaryota</taxon>
        <taxon>Metazoa</taxon>
        <taxon>Chordata</taxon>
        <taxon>Craniata</taxon>
        <taxon>Vertebrata</taxon>
        <taxon>Euteleostomi</taxon>
        <taxon>Actinopterygii</taxon>
        <taxon>Neopterygii</taxon>
        <taxon>Teleostei</taxon>
        <taxon>Neoteleostei</taxon>
        <taxon>Acanthomorphata</taxon>
        <taxon>Ovalentaria</taxon>
        <taxon>Blenniimorphae</taxon>
        <taxon>Blenniiformes</taxon>
        <taxon>Gobiesocoidei</taxon>
        <taxon>Gobiesocidae</taxon>
        <taxon>Gobiesocinae</taxon>
        <taxon>Gouania</taxon>
    </lineage>
</organism>
<keyword evidence="28" id="KW-1185">Reference proteome</keyword>
<feature type="disulfide bond" evidence="25">
    <location>
        <begin position="63"/>
        <end position="393"/>
    </location>
</feature>
<comment type="catalytic activity">
    <reaction evidence="18">
        <text>1D-myo-inositol hexakisphosphate + H2O = 1D-myo-inositol 1,2,3,5,6-pentakisphosphate + phosphate</text>
        <dbReference type="Rhea" id="RHEA:20960"/>
        <dbReference type="ChEBI" id="CHEBI:15377"/>
        <dbReference type="ChEBI" id="CHEBI:43474"/>
        <dbReference type="ChEBI" id="CHEBI:58130"/>
        <dbReference type="ChEBI" id="CHEBI:58747"/>
    </reaction>
    <physiologicalReaction direction="left-to-right" evidence="18">
        <dbReference type="Rhea" id="RHEA:20961"/>
    </physiologicalReaction>
</comment>
<keyword evidence="25" id="KW-1015">Disulfide bond</keyword>
<evidence type="ECO:0000256" key="4">
    <source>
        <dbReference type="ARBA" id="ARBA00013040"/>
    </source>
</evidence>
<dbReference type="GO" id="GO:0034417">
    <property type="term" value="F:bisphosphoglycerate 3-phosphatase activity"/>
    <property type="evidence" value="ECO:0007669"/>
    <property type="project" value="UniProtKB-EC"/>
</dbReference>
<dbReference type="PANTHER" id="PTHR20963">
    <property type="entry name" value="MULTIPLE INOSITOL POLYPHOSPHATE PHOSPHATASE-RELATED"/>
    <property type="match status" value="1"/>
</dbReference>
<keyword evidence="9" id="KW-0472">Membrane</keyword>
<dbReference type="PANTHER" id="PTHR20963:SF41">
    <property type="entry name" value="MULTIPLE INOSITOL POLYPHOSPHATE PHOSPHATASE 1"/>
    <property type="match status" value="1"/>
</dbReference>
<evidence type="ECO:0000313" key="27">
    <source>
        <dbReference type="Ensembl" id="ENSGWIP00000053154.1"/>
    </source>
</evidence>
<evidence type="ECO:0000256" key="2">
    <source>
        <dbReference type="ARBA" id="ARBA00008422"/>
    </source>
</evidence>
<proteinExistence type="inferred from homology"/>
<comment type="catalytic activity">
    <reaction evidence="12">
        <text>1D-myo-inositol 1,2,5,6-tetrakisphosphate + H2O = 1D-myo-inositol 1,2,6-trisphosphate + phosphate</text>
        <dbReference type="Rhea" id="RHEA:77119"/>
        <dbReference type="ChEBI" id="CHEBI:15377"/>
        <dbReference type="ChEBI" id="CHEBI:43474"/>
        <dbReference type="ChEBI" id="CHEBI:195535"/>
        <dbReference type="ChEBI" id="CHEBI:195537"/>
        <dbReference type="EC" id="3.1.3.62"/>
    </reaction>
    <physiologicalReaction direction="left-to-right" evidence="12">
        <dbReference type="Rhea" id="RHEA:77120"/>
    </physiologicalReaction>
</comment>
<accession>A0A8C5I1E5</accession>
<comment type="subcellular location">
    <subcellularLocation>
        <location evidence="1">Cell membrane</location>
    </subcellularLocation>
</comment>
<evidence type="ECO:0000256" key="9">
    <source>
        <dbReference type="ARBA" id="ARBA00023136"/>
    </source>
</evidence>
<comment type="catalytic activity">
    <reaction evidence="17">
        <text>1D-myo-inositol 1,2,3,6-tetrakisphosphate + H2O = 1D-myo-inositol 1,2,3-trisphosphate + phosphate</text>
        <dbReference type="Rhea" id="RHEA:77123"/>
        <dbReference type="ChEBI" id="CHEBI:15377"/>
        <dbReference type="ChEBI" id="CHEBI:43474"/>
        <dbReference type="ChEBI" id="CHEBI:195534"/>
        <dbReference type="ChEBI" id="CHEBI:195536"/>
    </reaction>
    <physiologicalReaction direction="left-to-right" evidence="17">
        <dbReference type="Rhea" id="RHEA:77124"/>
    </physiologicalReaction>
</comment>
<comment type="catalytic activity">
    <reaction evidence="16">
        <text>1D-myo-inositol 1,2,3-trisphosphate + H2O = 1D-myo-inositol 2,3-bisphosphate + phosphate</text>
        <dbReference type="Rhea" id="RHEA:77127"/>
        <dbReference type="ChEBI" id="CHEBI:15377"/>
        <dbReference type="ChEBI" id="CHEBI:43474"/>
        <dbReference type="ChEBI" id="CHEBI:195536"/>
        <dbReference type="ChEBI" id="CHEBI:195538"/>
    </reaction>
    <physiologicalReaction direction="left-to-right" evidence="16">
        <dbReference type="Rhea" id="RHEA:77128"/>
    </physiologicalReaction>
</comment>
<dbReference type="InterPro" id="IPR029033">
    <property type="entry name" value="His_PPase_superfam"/>
</dbReference>
<dbReference type="FunFam" id="3.40.50.1240:FF:000014">
    <property type="entry name" value="Multiple inositol polyphosphate phosphatase 1"/>
    <property type="match status" value="1"/>
</dbReference>
<dbReference type="Gene3D" id="3.40.50.1240">
    <property type="entry name" value="Phosphoglycerate mutase-like"/>
    <property type="match status" value="1"/>
</dbReference>
<evidence type="ECO:0000256" key="16">
    <source>
        <dbReference type="ARBA" id="ARBA00043733"/>
    </source>
</evidence>